<protein>
    <submittedName>
        <fullName evidence="2">Uncharacterized protein</fullName>
    </submittedName>
</protein>
<reference evidence="2" key="1">
    <citation type="submission" date="2018-02" db="EMBL/GenBank/DDBJ databases">
        <authorList>
            <person name="Cohen D.B."/>
            <person name="Kent A.D."/>
        </authorList>
    </citation>
    <scope>NUCLEOTIDE SEQUENCE</scope>
</reference>
<sequence>MAASVMVMDPKPPSELLPSFPCTRSDLQGAFFYLLSLFSLKKFLSHLSPHQKFFLPLLHPSPRASSELAILQTPTSKFKLVDEATSETINMETEGPNWGLINAEEISEMKIVKAIKKKICGGWVCVNCVVDVGVVGVGKKMGFGGWVCMNCVAGLGVVGVGNKKWMWWLGEQGFQRKESSILPPRPSVCSRQGNLFPPPIEAASFSRMAPAMNA</sequence>
<name>A0A2N9H7C0_FAGSY</name>
<organism evidence="2">
    <name type="scientific">Fagus sylvatica</name>
    <name type="common">Beechnut</name>
    <dbReference type="NCBI Taxonomy" id="28930"/>
    <lineage>
        <taxon>Eukaryota</taxon>
        <taxon>Viridiplantae</taxon>
        <taxon>Streptophyta</taxon>
        <taxon>Embryophyta</taxon>
        <taxon>Tracheophyta</taxon>
        <taxon>Spermatophyta</taxon>
        <taxon>Magnoliopsida</taxon>
        <taxon>eudicotyledons</taxon>
        <taxon>Gunneridae</taxon>
        <taxon>Pentapetalae</taxon>
        <taxon>rosids</taxon>
        <taxon>fabids</taxon>
        <taxon>Fagales</taxon>
        <taxon>Fagaceae</taxon>
        <taxon>Fagus</taxon>
    </lineage>
</organism>
<proteinExistence type="predicted"/>
<feature type="transmembrane region" description="Helical" evidence="1">
    <location>
        <begin position="143"/>
        <end position="161"/>
    </location>
</feature>
<accession>A0A2N9H7C0</accession>
<dbReference type="AlphaFoldDB" id="A0A2N9H7C0"/>
<dbReference type="EMBL" id="OIVN01002946">
    <property type="protein sequence ID" value="SPD07693.1"/>
    <property type="molecule type" value="Genomic_DNA"/>
</dbReference>
<keyword evidence="1" id="KW-0812">Transmembrane</keyword>
<gene>
    <name evidence="2" type="ORF">FSB_LOCUS35575</name>
</gene>
<evidence type="ECO:0000313" key="2">
    <source>
        <dbReference type="EMBL" id="SPD07693.1"/>
    </source>
</evidence>
<evidence type="ECO:0000256" key="1">
    <source>
        <dbReference type="SAM" id="Phobius"/>
    </source>
</evidence>
<feature type="transmembrane region" description="Helical" evidence="1">
    <location>
        <begin position="119"/>
        <end position="137"/>
    </location>
</feature>
<keyword evidence="1" id="KW-1133">Transmembrane helix</keyword>
<keyword evidence="1" id="KW-0472">Membrane</keyword>